<keyword evidence="6" id="KW-1003">Cell membrane</keyword>
<dbReference type="Pfam" id="PF02104">
    <property type="entry name" value="SURF1"/>
    <property type="match status" value="1"/>
</dbReference>
<name>A0ABU2WH42_9GAMM</name>
<sequence>MSFRPRAWIVLATVLGCVAMLSAGFWQLRRADEKRAMIEQYRTLADRPAQVLRVDTPAPPATRPLVVTVSGHYLPDQQLWLDNQVDQGVAGYHVWTPLALDDGSGIVLVDRGWLAAPRSRDERPAAPVPSSALSLRGYWRELPESALHVENRLCEPNATPVVQYPRFEELRCLFDAPLADGLLWLAPGAEGGFRREWNVVDIGPERHLGYALQWFTFSATLFGLFVVLNLKRKP</sequence>
<evidence type="ECO:0000256" key="6">
    <source>
        <dbReference type="RuleBase" id="RU363076"/>
    </source>
</evidence>
<dbReference type="RefSeq" id="WP_311363982.1">
    <property type="nucleotide sequence ID" value="NZ_JAVRIC010000004.1"/>
</dbReference>
<organism evidence="7 8">
    <name type="scientific">Banduia mediterranea</name>
    <dbReference type="NCBI Taxonomy" id="3075609"/>
    <lineage>
        <taxon>Bacteria</taxon>
        <taxon>Pseudomonadati</taxon>
        <taxon>Pseudomonadota</taxon>
        <taxon>Gammaproteobacteria</taxon>
        <taxon>Nevskiales</taxon>
        <taxon>Algiphilaceae</taxon>
        <taxon>Banduia</taxon>
    </lineage>
</organism>
<evidence type="ECO:0000256" key="2">
    <source>
        <dbReference type="ARBA" id="ARBA00007165"/>
    </source>
</evidence>
<evidence type="ECO:0000313" key="7">
    <source>
        <dbReference type="EMBL" id="MDT0496591.1"/>
    </source>
</evidence>
<feature type="transmembrane region" description="Helical" evidence="6">
    <location>
        <begin position="211"/>
        <end position="230"/>
    </location>
</feature>
<evidence type="ECO:0000256" key="1">
    <source>
        <dbReference type="ARBA" id="ARBA00004370"/>
    </source>
</evidence>
<comment type="subcellular location">
    <subcellularLocation>
        <location evidence="6">Cell membrane</location>
        <topology evidence="6">Multi-pass membrane protein</topology>
    </subcellularLocation>
    <subcellularLocation>
        <location evidence="1">Membrane</location>
    </subcellularLocation>
</comment>
<evidence type="ECO:0000256" key="3">
    <source>
        <dbReference type="ARBA" id="ARBA00022692"/>
    </source>
</evidence>
<comment type="caution">
    <text evidence="7">The sequence shown here is derived from an EMBL/GenBank/DDBJ whole genome shotgun (WGS) entry which is preliminary data.</text>
</comment>
<evidence type="ECO:0000313" key="8">
    <source>
        <dbReference type="Proteomes" id="UP001254608"/>
    </source>
</evidence>
<dbReference type="PANTHER" id="PTHR23427:SF2">
    <property type="entry name" value="SURFEIT LOCUS PROTEIN 1"/>
    <property type="match status" value="1"/>
</dbReference>
<dbReference type="EMBL" id="JAVRIC010000004">
    <property type="protein sequence ID" value="MDT0496591.1"/>
    <property type="molecule type" value="Genomic_DNA"/>
</dbReference>
<evidence type="ECO:0000256" key="5">
    <source>
        <dbReference type="ARBA" id="ARBA00023136"/>
    </source>
</evidence>
<protein>
    <recommendedName>
        <fullName evidence="6">SURF1-like protein</fullName>
    </recommendedName>
</protein>
<dbReference type="InterPro" id="IPR002994">
    <property type="entry name" value="Surf1/Shy1"/>
</dbReference>
<comment type="similarity">
    <text evidence="2 6">Belongs to the SURF1 family.</text>
</comment>
<keyword evidence="8" id="KW-1185">Reference proteome</keyword>
<dbReference type="InterPro" id="IPR045214">
    <property type="entry name" value="Surf1/Surf4"/>
</dbReference>
<keyword evidence="5 6" id="KW-0472">Membrane</keyword>
<evidence type="ECO:0000256" key="4">
    <source>
        <dbReference type="ARBA" id="ARBA00022989"/>
    </source>
</evidence>
<dbReference type="PROSITE" id="PS51257">
    <property type="entry name" value="PROKAR_LIPOPROTEIN"/>
    <property type="match status" value="1"/>
</dbReference>
<comment type="caution">
    <text evidence="6">Lacks conserved residue(s) required for the propagation of feature annotation.</text>
</comment>
<dbReference type="PROSITE" id="PS50895">
    <property type="entry name" value="SURF1"/>
    <property type="match status" value="1"/>
</dbReference>
<proteinExistence type="inferred from homology"/>
<gene>
    <name evidence="7" type="ORF">RM530_04320</name>
</gene>
<keyword evidence="3 6" id="KW-0812">Transmembrane</keyword>
<accession>A0ABU2WH42</accession>
<dbReference type="Proteomes" id="UP001254608">
    <property type="component" value="Unassembled WGS sequence"/>
</dbReference>
<keyword evidence="4 6" id="KW-1133">Transmembrane helix</keyword>
<dbReference type="CDD" id="cd06662">
    <property type="entry name" value="SURF1"/>
    <property type="match status" value="1"/>
</dbReference>
<reference evidence="7 8" key="1">
    <citation type="submission" date="2023-09" db="EMBL/GenBank/DDBJ databases">
        <authorList>
            <person name="Rey-Velasco X."/>
        </authorList>
    </citation>
    <scope>NUCLEOTIDE SEQUENCE [LARGE SCALE GENOMIC DNA]</scope>
    <source>
        <strain evidence="7 8">W345</strain>
    </source>
</reference>
<dbReference type="PANTHER" id="PTHR23427">
    <property type="entry name" value="SURFEIT LOCUS PROTEIN"/>
    <property type="match status" value="1"/>
</dbReference>